<protein>
    <submittedName>
        <fullName evidence="2">cAMP-binding domain of CRP or a regulatory subunit of cAMP-dependent protein kinases</fullName>
    </submittedName>
</protein>
<dbReference type="Proteomes" id="UP000190166">
    <property type="component" value="Unassembled WGS sequence"/>
</dbReference>
<evidence type="ECO:0000259" key="1">
    <source>
        <dbReference type="Pfam" id="PF00027"/>
    </source>
</evidence>
<dbReference type="EMBL" id="FUZZ01000001">
    <property type="protein sequence ID" value="SKC96602.1"/>
    <property type="molecule type" value="Genomic_DNA"/>
</dbReference>
<sequence length="193" mass="22212">MACMDIFYRFLKQLHPVSEADWQLLSAGLCVQQVKEGTVLLPEGKVPRELFFICAGILRLVKRTDEGEDITIFFLKENRCATILGNYLEETPSPYVLEAVCDADVIVLHKEYLLRLYEKIPYLKSLIDQITRQGLLEKVLARNEYLGLDASERYRYFLQKEPDIVSRAPLSTIASFLGITQQSLSRIRKNGHR</sequence>
<name>A0A1T5N7Y8_9BACT</name>
<organism evidence="2 3">
    <name type="scientific">Chitinophaga ginsengisegetis</name>
    <dbReference type="NCBI Taxonomy" id="393003"/>
    <lineage>
        <taxon>Bacteria</taxon>
        <taxon>Pseudomonadati</taxon>
        <taxon>Bacteroidota</taxon>
        <taxon>Chitinophagia</taxon>
        <taxon>Chitinophagales</taxon>
        <taxon>Chitinophagaceae</taxon>
        <taxon>Chitinophaga</taxon>
    </lineage>
</organism>
<dbReference type="Pfam" id="PF00027">
    <property type="entry name" value="cNMP_binding"/>
    <property type="match status" value="1"/>
</dbReference>
<dbReference type="Gene3D" id="2.60.120.10">
    <property type="entry name" value="Jelly Rolls"/>
    <property type="match status" value="1"/>
</dbReference>
<gene>
    <name evidence="2" type="ORF">SAMN05660461_0723</name>
</gene>
<accession>A0A1T5N7Y8</accession>
<evidence type="ECO:0000313" key="2">
    <source>
        <dbReference type="EMBL" id="SKC96602.1"/>
    </source>
</evidence>
<dbReference type="AlphaFoldDB" id="A0A1T5N7Y8"/>
<evidence type="ECO:0000313" key="3">
    <source>
        <dbReference type="Proteomes" id="UP000190166"/>
    </source>
</evidence>
<keyword evidence="2" id="KW-0418">Kinase</keyword>
<dbReference type="InterPro" id="IPR000595">
    <property type="entry name" value="cNMP-bd_dom"/>
</dbReference>
<keyword evidence="3" id="KW-1185">Reference proteome</keyword>
<dbReference type="GO" id="GO:0016301">
    <property type="term" value="F:kinase activity"/>
    <property type="evidence" value="ECO:0007669"/>
    <property type="project" value="UniProtKB-KW"/>
</dbReference>
<dbReference type="InterPro" id="IPR018490">
    <property type="entry name" value="cNMP-bd_dom_sf"/>
</dbReference>
<feature type="domain" description="Cyclic nucleotide-binding" evidence="1">
    <location>
        <begin position="32"/>
        <end position="119"/>
    </location>
</feature>
<dbReference type="STRING" id="393003.SAMN05660461_0723"/>
<proteinExistence type="predicted"/>
<keyword evidence="2" id="KW-0808">Transferase</keyword>
<reference evidence="2 3" key="1">
    <citation type="submission" date="2017-02" db="EMBL/GenBank/DDBJ databases">
        <authorList>
            <person name="Peterson S.W."/>
        </authorList>
    </citation>
    <scope>NUCLEOTIDE SEQUENCE [LARGE SCALE GENOMIC DNA]</scope>
    <source>
        <strain evidence="2 3">DSM 18108</strain>
    </source>
</reference>
<dbReference type="SUPFAM" id="SSF51206">
    <property type="entry name" value="cAMP-binding domain-like"/>
    <property type="match status" value="1"/>
</dbReference>
<dbReference type="InterPro" id="IPR014710">
    <property type="entry name" value="RmlC-like_jellyroll"/>
</dbReference>